<dbReference type="RefSeq" id="XP_012651361.1">
    <property type="nucleotide sequence ID" value="XM_012795907.1"/>
</dbReference>
<organism evidence="2 3">
    <name type="scientific">Tetrahymena thermophila (strain SB210)</name>
    <dbReference type="NCBI Taxonomy" id="312017"/>
    <lineage>
        <taxon>Eukaryota</taxon>
        <taxon>Sar</taxon>
        <taxon>Alveolata</taxon>
        <taxon>Ciliophora</taxon>
        <taxon>Intramacronucleata</taxon>
        <taxon>Oligohymenophorea</taxon>
        <taxon>Hymenostomatida</taxon>
        <taxon>Tetrahymenina</taxon>
        <taxon>Tetrahymenidae</taxon>
        <taxon>Tetrahymena</taxon>
    </lineage>
</organism>
<reference evidence="3" key="1">
    <citation type="journal article" date="2006" name="PLoS Biol.">
        <title>Macronuclear genome sequence of the ciliate Tetrahymena thermophila, a model eukaryote.</title>
        <authorList>
            <person name="Eisen J.A."/>
            <person name="Coyne R.S."/>
            <person name="Wu M."/>
            <person name="Wu D."/>
            <person name="Thiagarajan M."/>
            <person name="Wortman J.R."/>
            <person name="Badger J.H."/>
            <person name="Ren Q."/>
            <person name="Amedeo P."/>
            <person name="Jones K.M."/>
            <person name="Tallon L.J."/>
            <person name="Delcher A.L."/>
            <person name="Salzberg S.L."/>
            <person name="Silva J.C."/>
            <person name="Haas B.J."/>
            <person name="Majoros W.H."/>
            <person name="Farzad M."/>
            <person name="Carlton J.M."/>
            <person name="Smith R.K. Jr."/>
            <person name="Garg J."/>
            <person name="Pearlman R.E."/>
            <person name="Karrer K.M."/>
            <person name="Sun L."/>
            <person name="Manning G."/>
            <person name="Elde N.C."/>
            <person name="Turkewitz A.P."/>
            <person name="Asai D.J."/>
            <person name="Wilkes D.E."/>
            <person name="Wang Y."/>
            <person name="Cai H."/>
            <person name="Collins K."/>
            <person name="Stewart B.A."/>
            <person name="Lee S.R."/>
            <person name="Wilamowska K."/>
            <person name="Weinberg Z."/>
            <person name="Ruzzo W.L."/>
            <person name="Wloga D."/>
            <person name="Gaertig J."/>
            <person name="Frankel J."/>
            <person name="Tsao C.-C."/>
            <person name="Gorovsky M.A."/>
            <person name="Keeling P.J."/>
            <person name="Waller R.F."/>
            <person name="Patron N.J."/>
            <person name="Cherry J.M."/>
            <person name="Stover N.A."/>
            <person name="Krieger C.J."/>
            <person name="del Toro C."/>
            <person name="Ryder H.F."/>
            <person name="Williamson S.C."/>
            <person name="Barbeau R.A."/>
            <person name="Hamilton E.P."/>
            <person name="Orias E."/>
        </authorList>
    </citation>
    <scope>NUCLEOTIDE SEQUENCE [LARGE SCALE GENOMIC DNA]</scope>
    <source>
        <strain evidence="3">SB210</strain>
    </source>
</reference>
<keyword evidence="1" id="KW-0472">Membrane</keyword>
<name>W7XK11_TETTS</name>
<dbReference type="KEGG" id="tet:TTHERM_000264709"/>
<proteinExistence type="predicted"/>
<dbReference type="GeneID" id="24438095"/>
<feature type="transmembrane region" description="Helical" evidence="1">
    <location>
        <begin position="151"/>
        <end position="170"/>
    </location>
</feature>
<dbReference type="Proteomes" id="UP000009168">
    <property type="component" value="Unassembled WGS sequence"/>
</dbReference>
<evidence type="ECO:0000313" key="3">
    <source>
        <dbReference type="Proteomes" id="UP000009168"/>
    </source>
</evidence>
<dbReference type="EMBL" id="GG662830">
    <property type="protein sequence ID" value="EWS76121.1"/>
    <property type="molecule type" value="Genomic_DNA"/>
</dbReference>
<feature type="transmembrane region" description="Helical" evidence="1">
    <location>
        <begin position="239"/>
        <end position="256"/>
    </location>
</feature>
<protein>
    <submittedName>
        <fullName evidence="2">Transmembrane protein, putative</fullName>
    </submittedName>
</protein>
<dbReference type="InParanoid" id="W7XK11"/>
<accession>W7XK11</accession>
<evidence type="ECO:0000256" key="1">
    <source>
        <dbReference type="SAM" id="Phobius"/>
    </source>
</evidence>
<sequence>MRVKEQQIKQNNYFYSQFNILLDILKININLFIGKELNCNDNLINFIDIKDIDFVQIVNNTKYFIIQLIELTLVICQQFKGKIQNITRIQGNQYLCCGVRQAQKQSVVWIINNKISLHRKQINHQFQRQILQQIIIIYLNRRTRFLKRLRILIHILCNQIVIILCDFLFIEQKLLVRAQLKIQLIHQQFYISHCFSKTNRYICPNILVLKQISIIVIINTSNCYLIINLREYERKHFNFAKLHYYFLIAIRIIAAMDFSKLQQSYFIIEESFNCYCNCYLFNAFTKYFFLLLLSYCEKYPSLVTFLVVFFKQINNQQIFLTMIILIYQFMYQIQTKKFLINRAKQISKISKQQTSKNYSIQISLFQDILCQNSKLMKLFFSTLNQKFNFKYSNKLQVSIQQINLYLFLIIK</sequence>
<dbReference type="AlphaFoldDB" id="W7XK11"/>
<feature type="transmembrane region" description="Helical" evidence="1">
    <location>
        <begin position="317"/>
        <end position="333"/>
    </location>
</feature>
<keyword evidence="1 2" id="KW-0812">Transmembrane</keyword>
<evidence type="ECO:0000313" key="2">
    <source>
        <dbReference type="EMBL" id="EWS76121.1"/>
    </source>
</evidence>
<feature type="transmembrane region" description="Helical" evidence="1">
    <location>
        <begin position="206"/>
        <end position="227"/>
    </location>
</feature>
<keyword evidence="3" id="KW-1185">Reference proteome</keyword>
<keyword evidence="1" id="KW-1133">Transmembrane helix</keyword>
<gene>
    <name evidence="2" type="ORF">TTHERM_000264709</name>
</gene>
<feature type="transmembrane region" description="Helical" evidence="1">
    <location>
        <begin position="287"/>
        <end position="310"/>
    </location>
</feature>